<dbReference type="RefSeq" id="WP_196199072.1">
    <property type="nucleotide sequence ID" value="NZ_JADPUN010000018.1"/>
</dbReference>
<evidence type="ECO:0000313" key="2">
    <source>
        <dbReference type="Proteomes" id="UP000638560"/>
    </source>
</evidence>
<comment type="caution">
    <text evidence="1">The sequence shown here is derived from an EMBL/GenBank/DDBJ whole genome shotgun (WGS) entry which is preliminary data.</text>
</comment>
<dbReference type="Proteomes" id="UP000638560">
    <property type="component" value="Unassembled WGS sequence"/>
</dbReference>
<keyword evidence="2" id="KW-1185">Reference proteome</keyword>
<sequence length="165" mass="17428">MAHVELSISEAFVPPATSSLDQERESDGFGDADRRIEPDGFARWSDTVSTAAEPCLLIDRSTTIAAVSSSCCRLLGLGTPLHAIGRALLDSELRLLDFTAARGELTEQDVEKIPPLLALASGRLARGLLRVRCGTEGSDSTFDAITTPILAHGGVAGSLTFFAEV</sequence>
<evidence type="ECO:0000313" key="1">
    <source>
        <dbReference type="EMBL" id="MBF9127404.1"/>
    </source>
</evidence>
<name>A0ABS0GMY1_9ACTN</name>
<organism evidence="1 2">
    <name type="scientific">Plantactinospora alkalitolerans</name>
    <dbReference type="NCBI Taxonomy" id="2789879"/>
    <lineage>
        <taxon>Bacteria</taxon>
        <taxon>Bacillati</taxon>
        <taxon>Actinomycetota</taxon>
        <taxon>Actinomycetes</taxon>
        <taxon>Micromonosporales</taxon>
        <taxon>Micromonosporaceae</taxon>
        <taxon>Plantactinospora</taxon>
    </lineage>
</organism>
<dbReference type="EMBL" id="JADPUN010000018">
    <property type="protein sequence ID" value="MBF9127404.1"/>
    <property type="molecule type" value="Genomic_DNA"/>
</dbReference>
<gene>
    <name evidence="1" type="ORF">I0C86_00100</name>
</gene>
<evidence type="ECO:0008006" key="3">
    <source>
        <dbReference type="Google" id="ProtNLM"/>
    </source>
</evidence>
<proteinExistence type="predicted"/>
<protein>
    <recommendedName>
        <fullName evidence="3">PAS domain-containing protein</fullName>
    </recommendedName>
</protein>
<accession>A0ABS0GMY1</accession>
<reference evidence="1 2" key="1">
    <citation type="submission" date="2020-11" db="EMBL/GenBank/DDBJ databases">
        <title>A novel isolate from a Black sea contaminated sediment with potential to produce alkanes: Plantactinospora alkalitolerans sp. nov.</title>
        <authorList>
            <person name="Carro L."/>
            <person name="Veyisoglu A."/>
            <person name="Guven K."/>
            <person name="Schumann P."/>
            <person name="Klenk H.-P."/>
            <person name="Sahin N."/>
        </authorList>
    </citation>
    <scope>NUCLEOTIDE SEQUENCE [LARGE SCALE GENOMIC DNA]</scope>
    <source>
        <strain evidence="1 2">S1510</strain>
    </source>
</reference>